<dbReference type="InterPro" id="IPR003959">
    <property type="entry name" value="ATPase_AAA_core"/>
</dbReference>
<feature type="transmembrane region" description="Helical" evidence="6">
    <location>
        <begin position="108"/>
        <end position="127"/>
    </location>
</feature>
<dbReference type="EMBL" id="PFBZ01000213">
    <property type="protein sequence ID" value="PIT86108.1"/>
    <property type="molecule type" value="Genomic_DNA"/>
</dbReference>
<dbReference type="CDD" id="cd00009">
    <property type="entry name" value="AAA"/>
    <property type="match status" value="1"/>
</dbReference>
<evidence type="ECO:0000256" key="2">
    <source>
        <dbReference type="ARBA" id="ARBA00022741"/>
    </source>
</evidence>
<evidence type="ECO:0000256" key="1">
    <source>
        <dbReference type="ARBA" id="ARBA00022737"/>
    </source>
</evidence>
<dbReference type="Pfam" id="PF00004">
    <property type="entry name" value="AAA"/>
    <property type="match status" value="1"/>
</dbReference>
<keyword evidence="3" id="KW-0067">ATP-binding</keyword>
<evidence type="ECO:0000256" key="3">
    <source>
        <dbReference type="ARBA" id="ARBA00022840"/>
    </source>
</evidence>
<feature type="transmembrane region" description="Helical" evidence="6">
    <location>
        <begin position="209"/>
        <end position="228"/>
    </location>
</feature>
<sequence length="917" mass="103293">MLFITQTPIAILSCSTCQGTGYLGIRRCSNCHRMSMGRMVRGTWQYFGEPLTRYHIAIRRSRRLLSKFELLGAFLFMLASFGMFFWILSQSSGGIGQIYEVDFWTVKYAGPKVLFWTGFVFLGFLMYRIMRVSEPRTTVEKRPYRSVDVVPPPEEEQMQETTWEEVKKVAHKKRKDISRTFSHEAQQVLEQAYKKADEKNNTELTSMHLFYALLGTIKISNVFIRLGIPVKVLRAKIAEGFAQGDTLAMPKLSEDMQQILFHAYSEAYDARQDHVHVTELLVAVIRQSEFLQELLYDLNVDEQKLSNVVAWIRIRQQLTDQRKAFRRAASHMDKHGLDKAMTAVATPFLNSVSQDLTIAAAFGHLIPCVAREKELQEMFRVVESGRQSILLVGEHGVGKMTLIQGIVQRMIEDTVPDRLRDKRMVQLSTTALLAGTTVSGAQERLIRLMHEVRKAKNIILFINNIHDLMGGENGGEGLDVSEALAQFISGGDVLLFATTTSEGYTQHIARSQIGSGLAKIDVKEMDENQTIQVLEAKVGTMEYKHRVFYSYDALETAAKFAGHFLHEQQLPESAIELMSEAGSYAKSQKGENTLVEKDHVAAIITQKTGVPVASLTEDESSKLLRLEEEMHKRVIGQSEAVQVVANALRRARAAIRSTKRPIANFLFLGSTGVGKTELAKTIADVYFGGEDRMIRIDMSEYQEASGIYRLIGQPGQQGSGLLTEAVRQQPFSLVLLDEMEKADPKILDLFLQVFDDGRLTDSVGRVVDFTNTIIIATSNAGTGFIQEGIRDHLALQDIQEQLLKNILKQHFRPEFLNRFDGIVVFTPLEKEEVKKIAALMLKRVIADMEQRGIELRIEASGLDVLGEAGFDPEFGARPMRRAIQELVENKLAEMVLNNTLQRRDVVIFDKDGFHKGA</sequence>
<evidence type="ECO:0000313" key="8">
    <source>
        <dbReference type="EMBL" id="PIT86108.1"/>
    </source>
</evidence>
<evidence type="ECO:0000256" key="5">
    <source>
        <dbReference type="PROSITE-ProRule" id="PRU01251"/>
    </source>
</evidence>
<dbReference type="Pfam" id="PF02861">
    <property type="entry name" value="Clp_N"/>
    <property type="match status" value="1"/>
</dbReference>
<keyword evidence="6" id="KW-0472">Membrane</keyword>
<dbReference type="Proteomes" id="UP000229362">
    <property type="component" value="Unassembled WGS sequence"/>
</dbReference>
<dbReference type="InterPro" id="IPR027417">
    <property type="entry name" value="P-loop_NTPase"/>
</dbReference>
<dbReference type="InterPro" id="IPR001270">
    <property type="entry name" value="ClpA/B"/>
</dbReference>
<dbReference type="Gene3D" id="1.10.1780.10">
    <property type="entry name" value="Clp, N-terminal domain"/>
    <property type="match status" value="1"/>
</dbReference>
<dbReference type="SUPFAM" id="SSF52540">
    <property type="entry name" value="P-loop containing nucleoside triphosphate hydrolases"/>
    <property type="match status" value="2"/>
</dbReference>
<proteinExistence type="predicted"/>
<dbReference type="Pfam" id="PF10431">
    <property type="entry name" value="ClpB_D2-small"/>
    <property type="match status" value="1"/>
</dbReference>
<keyword evidence="6" id="KW-1133">Transmembrane helix</keyword>
<evidence type="ECO:0000256" key="4">
    <source>
        <dbReference type="ARBA" id="ARBA00023186"/>
    </source>
</evidence>
<dbReference type="InterPro" id="IPR050130">
    <property type="entry name" value="ClpA_ClpB"/>
</dbReference>
<dbReference type="PANTHER" id="PTHR11638:SF145">
    <property type="entry name" value="CLPA_B PROTEASE ATP BINDING SUBUNIT-RELATED"/>
    <property type="match status" value="1"/>
</dbReference>
<keyword evidence="1 5" id="KW-0677">Repeat</keyword>
<dbReference type="PROSITE" id="PS51903">
    <property type="entry name" value="CLP_R"/>
    <property type="match status" value="1"/>
</dbReference>
<evidence type="ECO:0000313" key="9">
    <source>
        <dbReference type="Proteomes" id="UP000229362"/>
    </source>
</evidence>
<reference evidence="9" key="1">
    <citation type="submission" date="2017-09" db="EMBL/GenBank/DDBJ databases">
        <title>Depth-based differentiation of microbial function through sediment-hosted aquifers and enrichment of novel symbionts in the deep terrestrial subsurface.</title>
        <authorList>
            <person name="Probst A.J."/>
            <person name="Ladd B."/>
            <person name="Jarett J.K."/>
            <person name="Geller-Mcgrath D.E."/>
            <person name="Sieber C.M.K."/>
            <person name="Emerson J.B."/>
            <person name="Anantharaman K."/>
            <person name="Thomas B.C."/>
            <person name="Malmstrom R."/>
            <person name="Stieglmeier M."/>
            <person name="Klingl A."/>
            <person name="Woyke T."/>
            <person name="Ryan C.M."/>
            <person name="Banfield J.F."/>
        </authorList>
    </citation>
    <scope>NUCLEOTIDE SEQUENCE [LARGE SCALE GENOMIC DNA]</scope>
</reference>
<dbReference type="Gene3D" id="3.40.50.300">
    <property type="entry name" value="P-loop containing nucleotide triphosphate hydrolases"/>
    <property type="match status" value="2"/>
</dbReference>
<dbReference type="PANTHER" id="PTHR11638">
    <property type="entry name" value="ATP-DEPENDENT CLP PROTEASE"/>
    <property type="match status" value="1"/>
</dbReference>
<dbReference type="SUPFAM" id="SSF81923">
    <property type="entry name" value="Double Clp-N motif"/>
    <property type="match status" value="1"/>
</dbReference>
<dbReference type="InterPro" id="IPR036628">
    <property type="entry name" value="Clp_N_dom_sf"/>
</dbReference>
<evidence type="ECO:0000256" key="6">
    <source>
        <dbReference type="SAM" id="Phobius"/>
    </source>
</evidence>
<comment type="caution">
    <text evidence="8">The sequence shown here is derived from an EMBL/GenBank/DDBJ whole genome shotgun (WGS) entry which is preliminary data.</text>
</comment>
<dbReference type="Pfam" id="PF07724">
    <property type="entry name" value="AAA_2"/>
    <property type="match status" value="1"/>
</dbReference>
<protein>
    <recommendedName>
        <fullName evidence="7">Clp R domain-containing protein</fullName>
    </recommendedName>
</protein>
<feature type="domain" description="Clp R" evidence="7">
    <location>
        <begin position="177"/>
        <end position="317"/>
    </location>
</feature>
<keyword evidence="6" id="KW-0812">Transmembrane</keyword>
<keyword evidence="2" id="KW-0547">Nucleotide-binding</keyword>
<dbReference type="GO" id="GO:0016887">
    <property type="term" value="F:ATP hydrolysis activity"/>
    <property type="evidence" value="ECO:0007669"/>
    <property type="project" value="InterPro"/>
</dbReference>
<dbReference type="FunFam" id="3.40.50.300:FF:000025">
    <property type="entry name" value="ATP-dependent Clp protease subunit"/>
    <property type="match status" value="1"/>
</dbReference>
<dbReference type="GO" id="GO:0005524">
    <property type="term" value="F:ATP binding"/>
    <property type="evidence" value="ECO:0007669"/>
    <property type="project" value="UniProtKB-KW"/>
</dbReference>
<dbReference type="InterPro" id="IPR019489">
    <property type="entry name" value="Clp_ATPase_C"/>
</dbReference>
<dbReference type="SMART" id="SM00382">
    <property type="entry name" value="AAA"/>
    <property type="match status" value="2"/>
</dbReference>
<gene>
    <name evidence="8" type="ORF">COU33_04995</name>
</gene>
<feature type="transmembrane region" description="Helical" evidence="6">
    <location>
        <begin position="68"/>
        <end position="88"/>
    </location>
</feature>
<dbReference type="Gene3D" id="1.10.8.60">
    <property type="match status" value="2"/>
</dbReference>
<dbReference type="AlphaFoldDB" id="A0A2M6W046"/>
<dbReference type="InterPro" id="IPR041546">
    <property type="entry name" value="ClpA/ClpB_AAA_lid"/>
</dbReference>
<organism evidence="8 9">
    <name type="scientific">Candidatus Magasanikbacteria bacterium CG10_big_fil_rev_8_21_14_0_10_43_6</name>
    <dbReference type="NCBI Taxonomy" id="1974650"/>
    <lineage>
        <taxon>Bacteria</taxon>
        <taxon>Candidatus Magasanikiibacteriota</taxon>
    </lineage>
</organism>
<dbReference type="SMART" id="SM01086">
    <property type="entry name" value="ClpB_D2-small"/>
    <property type="match status" value="1"/>
</dbReference>
<keyword evidence="4" id="KW-0143">Chaperone</keyword>
<dbReference type="InterPro" id="IPR004176">
    <property type="entry name" value="Clp_R_N"/>
</dbReference>
<name>A0A2M6W046_9BACT</name>
<dbReference type="Pfam" id="PF17871">
    <property type="entry name" value="AAA_lid_9"/>
    <property type="match status" value="1"/>
</dbReference>
<evidence type="ECO:0000259" key="7">
    <source>
        <dbReference type="PROSITE" id="PS51903"/>
    </source>
</evidence>
<accession>A0A2M6W046</accession>
<dbReference type="PRINTS" id="PR00300">
    <property type="entry name" value="CLPPROTEASEA"/>
</dbReference>
<dbReference type="GO" id="GO:0005737">
    <property type="term" value="C:cytoplasm"/>
    <property type="evidence" value="ECO:0007669"/>
    <property type="project" value="TreeGrafter"/>
</dbReference>
<dbReference type="CDD" id="cd19499">
    <property type="entry name" value="RecA-like_ClpB_Hsp104-like"/>
    <property type="match status" value="1"/>
</dbReference>
<dbReference type="InterPro" id="IPR003593">
    <property type="entry name" value="AAA+_ATPase"/>
</dbReference>
<dbReference type="GO" id="GO:0034605">
    <property type="term" value="P:cellular response to heat"/>
    <property type="evidence" value="ECO:0007669"/>
    <property type="project" value="TreeGrafter"/>
</dbReference>